<feature type="transmembrane region" description="Helical" evidence="9">
    <location>
        <begin position="52"/>
        <end position="72"/>
    </location>
</feature>
<feature type="transmembrane region" description="Helical" evidence="9">
    <location>
        <begin position="25"/>
        <end position="46"/>
    </location>
</feature>
<evidence type="ECO:0000256" key="5">
    <source>
        <dbReference type="ARBA" id="ARBA00022679"/>
    </source>
</evidence>
<dbReference type="EC" id="2.7.13.3" evidence="3"/>
<keyword evidence="7 11" id="KW-0418">Kinase</keyword>
<evidence type="ECO:0000256" key="6">
    <source>
        <dbReference type="ARBA" id="ARBA00022741"/>
    </source>
</evidence>
<comment type="subcellular location">
    <subcellularLocation>
        <location evidence="2">Cell membrane</location>
        <topology evidence="2">Multi-pass membrane protein</topology>
    </subcellularLocation>
</comment>
<dbReference type="NCBIfam" id="NF033792">
    <property type="entry name" value="ActS_PrrB_HisK"/>
    <property type="match status" value="1"/>
</dbReference>
<dbReference type="Gene3D" id="1.10.287.130">
    <property type="match status" value="1"/>
</dbReference>
<dbReference type="PROSITE" id="PS50109">
    <property type="entry name" value="HIS_KIN"/>
    <property type="match status" value="1"/>
</dbReference>
<dbReference type="SMART" id="SM00388">
    <property type="entry name" value="HisKA"/>
    <property type="match status" value="1"/>
</dbReference>
<keyword evidence="4" id="KW-1003">Cell membrane</keyword>
<feature type="transmembrane region" description="Helical" evidence="9">
    <location>
        <begin position="131"/>
        <end position="148"/>
    </location>
</feature>
<keyword evidence="5" id="KW-0808">Transferase</keyword>
<evidence type="ECO:0000256" key="9">
    <source>
        <dbReference type="SAM" id="Phobius"/>
    </source>
</evidence>
<dbReference type="InterPro" id="IPR003594">
    <property type="entry name" value="HATPase_dom"/>
</dbReference>
<dbReference type="Pfam" id="PF02518">
    <property type="entry name" value="HATPase_c"/>
    <property type="match status" value="1"/>
</dbReference>
<reference evidence="11 12" key="1">
    <citation type="submission" date="2018-10" db="EMBL/GenBank/DDBJ databases">
        <title>Genomic Encyclopedia of Archaeal and Bacterial Type Strains, Phase II (KMG-II): from individual species to whole genera.</title>
        <authorList>
            <person name="Goeker M."/>
        </authorList>
    </citation>
    <scope>NUCLEOTIDE SEQUENCE [LARGE SCALE GENOMIC DNA]</scope>
    <source>
        <strain evidence="11 12">DSM 29466</strain>
    </source>
</reference>
<evidence type="ECO:0000256" key="8">
    <source>
        <dbReference type="ARBA" id="ARBA00022840"/>
    </source>
</evidence>
<dbReference type="Gene3D" id="3.30.565.10">
    <property type="entry name" value="Histidine kinase-like ATPase, C-terminal domain"/>
    <property type="match status" value="1"/>
</dbReference>
<evidence type="ECO:0000256" key="4">
    <source>
        <dbReference type="ARBA" id="ARBA00022475"/>
    </source>
</evidence>
<dbReference type="PANTHER" id="PTHR44936">
    <property type="entry name" value="SENSOR PROTEIN CREC"/>
    <property type="match status" value="1"/>
</dbReference>
<sequence>MMVDTSLGLTVAGARDGVVRLRTLIILRWFAVFGQIFAVAVASFFLDLKIELGLCFMAIGASVITNLVAHFVYPENRRMPEREVLITLLFDISQLAFLLYLTGGLNNPFALLMLAPVTVSAMTLRAGSTFFLGGLAVLLVTLLAYYYVPLRSDLGFVLRMPQLFVVGFWVAMVIGIGFLGIYAARVTAETTSMSQALLATQMALSREQKLTDLGGVIAAAAHELGTPLATIKLVSAELLDELEDQDLREDAALIRDQADRCRDILHSMGRAGKDDRHLHTAPLSSVIKDAAEPHMNRGKTLHFQFGPKQGADDKTPNIYRRPEIIHGVRNLIQNAVDFAVSQVWIEVKWSDHEVAVRVLDDGPGYPYGLLGRIGDPFIKHGGKREKDASRPEYEGMGLGLFIAKTLLERSGAKISFANGSGRQKNPSAPRYGAIAEVIWPIDTIVESRNGTSKPLGENKPNEF</sequence>
<gene>
    <name evidence="11" type="ORF">BCF46_3075</name>
</gene>
<dbReference type="GO" id="GO:0005524">
    <property type="term" value="F:ATP binding"/>
    <property type="evidence" value="ECO:0007669"/>
    <property type="project" value="UniProtKB-KW"/>
</dbReference>
<dbReference type="InterPro" id="IPR036097">
    <property type="entry name" value="HisK_dim/P_sf"/>
</dbReference>
<name>A0A497VWP9_9RHOB</name>
<dbReference type="AlphaFoldDB" id="A0A497VWP9"/>
<evidence type="ECO:0000313" key="12">
    <source>
        <dbReference type="Proteomes" id="UP000269157"/>
    </source>
</evidence>
<dbReference type="GO" id="GO:0000155">
    <property type="term" value="F:phosphorelay sensor kinase activity"/>
    <property type="evidence" value="ECO:0007669"/>
    <property type="project" value="InterPro"/>
</dbReference>
<dbReference type="SUPFAM" id="SSF47384">
    <property type="entry name" value="Homodimeric domain of signal transducing histidine kinase"/>
    <property type="match status" value="1"/>
</dbReference>
<feature type="domain" description="Histidine kinase" evidence="10">
    <location>
        <begin position="219"/>
        <end position="443"/>
    </location>
</feature>
<keyword evidence="12" id="KW-1185">Reference proteome</keyword>
<proteinExistence type="predicted"/>
<evidence type="ECO:0000313" key="11">
    <source>
        <dbReference type="EMBL" id="RLJ41283.1"/>
    </source>
</evidence>
<dbReference type="SUPFAM" id="SSF55874">
    <property type="entry name" value="ATPase domain of HSP90 chaperone/DNA topoisomerase II/histidine kinase"/>
    <property type="match status" value="1"/>
</dbReference>
<dbReference type="PANTHER" id="PTHR44936:SF10">
    <property type="entry name" value="SENSOR PROTEIN RSTB"/>
    <property type="match status" value="1"/>
</dbReference>
<comment type="catalytic activity">
    <reaction evidence="1">
        <text>ATP + protein L-histidine = ADP + protein N-phospho-L-histidine.</text>
        <dbReference type="EC" id="2.7.13.3"/>
    </reaction>
</comment>
<dbReference type="Pfam" id="PF25323">
    <property type="entry name" value="6TM_PilS"/>
    <property type="match status" value="1"/>
</dbReference>
<keyword evidence="6" id="KW-0547">Nucleotide-binding</keyword>
<dbReference type="SMART" id="SM00387">
    <property type="entry name" value="HATPase_c"/>
    <property type="match status" value="1"/>
</dbReference>
<dbReference type="CDD" id="cd00082">
    <property type="entry name" value="HisKA"/>
    <property type="match status" value="1"/>
</dbReference>
<evidence type="ECO:0000256" key="2">
    <source>
        <dbReference type="ARBA" id="ARBA00004651"/>
    </source>
</evidence>
<evidence type="ECO:0000256" key="1">
    <source>
        <dbReference type="ARBA" id="ARBA00000085"/>
    </source>
</evidence>
<feature type="transmembrane region" description="Helical" evidence="9">
    <location>
        <begin position="84"/>
        <end position="102"/>
    </location>
</feature>
<dbReference type="Pfam" id="PF00512">
    <property type="entry name" value="HisKA"/>
    <property type="match status" value="1"/>
</dbReference>
<dbReference type="EMBL" id="RCCE01000005">
    <property type="protein sequence ID" value="RLJ41283.1"/>
    <property type="molecule type" value="Genomic_DNA"/>
</dbReference>
<comment type="caution">
    <text evidence="11">The sequence shown here is derived from an EMBL/GenBank/DDBJ whole genome shotgun (WGS) entry which is preliminary data.</text>
</comment>
<feature type="transmembrane region" description="Helical" evidence="9">
    <location>
        <begin position="160"/>
        <end position="184"/>
    </location>
</feature>
<protein>
    <recommendedName>
        <fullName evidence="3">histidine kinase</fullName>
        <ecNumber evidence="3">2.7.13.3</ecNumber>
    </recommendedName>
</protein>
<keyword evidence="8" id="KW-0067">ATP-binding</keyword>
<evidence type="ECO:0000256" key="7">
    <source>
        <dbReference type="ARBA" id="ARBA00022777"/>
    </source>
</evidence>
<dbReference type="GO" id="GO:0005886">
    <property type="term" value="C:plasma membrane"/>
    <property type="evidence" value="ECO:0007669"/>
    <property type="project" value="UniProtKB-SubCell"/>
</dbReference>
<dbReference type="InterPro" id="IPR005467">
    <property type="entry name" value="His_kinase_dom"/>
</dbReference>
<dbReference type="InterPro" id="IPR036890">
    <property type="entry name" value="HATPase_C_sf"/>
</dbReference>
<accession>A0A497VWP9</accession>
<evidence type="ECO:0000259" key="10">
    <source>
        <dbReference type="PROSITE" id="PS50109"/>
    </source>
</evidence>
<keyword evidence="9" id="KW-0472">Membrane</keyword>
<organism evidence="11 12">
    <name type="scientific">Litoreibacter meonggei</name>
    <dbReference type="NCBI Taxonomy" id="1049199"/>
    <lineage>
        <taxon>Bacteria</taxon>
        <taxon>Pseudomonadati</taxon>
        <taxon>Pseudomonadota</taxon>
        <taxon>Alphaproteobacteria</taxon>
        <taxon>Rhodobacterales</taxon>
        <taxon>Roseobacteraceae</taxon>
        <taxon>Litoreibacter</taxon>
    </lineage>
</organism>
<dbReference type="InterPro" id="IPR003661">
    <property type="entry name" value="HisK_dim/P_dom"/>
</dbReference>
<keyword evidence="9" id="KW-1133">Transmembrane helix</keyword>
<keyword evidence="9" id="KW-0812">Transmembrane</keyword>
<dbReference type="InterPro" id="IPR050980">
    <property type="entry name" value="2C_sensor_his_kinase"/>
</dbReference>
<dbReference type="Proteomes" id="UP000269157">
    <property type="component" value="Unassembled WGS sequence"/>
</dbReference>
<dbReference type="NCBIfam" id="NF045988">
    <property type="entry name" value="HisKinRegBRhodob"/>
    <property type="match status" value="1"/>
</dbReference>
<evidence type="ECO:0000256" key="3">
    <source>
        <dbReference type="ARBA" id="ARBA00012438"/>
    </source>
</evidence>
<dbReference type="InterPro" id="IPR047770">
    <property type="entry name" value="RegB"/>
</dbReference>